<evidence type="ECO:0000313" key="7">
    <source>
        <dbReference type="Proteomes" id="UP000782312"/>
    </source>
</evidence>
<evidence type="ECO:0000256" key="4">
    <source>
        <dbReference type="ARBA" id="ARBA00023136"/>
    </source>
</evidence>
<dbReference type="InterPro" id="IPR051598">
    <property type="entry name" value="TSUP/Inactive_protease-like"/>
</dbReference>
<dbReference type="GO" id="GO:0005886">
    <property type="term" value="C:plasma membrane"/>
    <property type="evidence" value="ECO:0007669"/>
    <property type="project" value="UniProtKB-SubCell"/>
</dbReference>
<feature type="transmembrane region" description="Helical" evidence="5">
    <location>
        <begin position="54"/>
        <end position="74"/>
    </location>
</feature>
<organism evidence="6 7">
    <name type="scientific">Tectimicrobiota bacterium</name>
    <dbReference type="NCBI Taxonomy" id="2528274"/>
    <lineage>
        <taxon>Bacteria</taxon>
        <taxon>Pseudomonadati</taxon>
        <taxon>Nitrospinota/Tectimicrobiota group</taxon>
        <taxon>Candidatus Tectimicrobiota</taxon>
    </lineage>
</organism>
<proteinExistence type="inferred from homology"/>
<protein>
    <recommendedName>
        <fullName evidence="5">Probable membrane transporter protein</fullName>
    </recommendedName>
</protein>
<keyword evidence="5" id="KW-1003">Cell membrane</keyword>
<name>A0A932HXN3_UNCTE</name>
<feature type="transmembrane region" description="Helical" evidence="5">
    <location>
        <begin position="267"/>
        <end position="284"/>
    </location>
</feature>
<feature type="transmembrane region" description="Helical" evidence="5">
    <location>
        <begin position="164"/>
        <end position="184"/>
    </location>
</feature>
<keyword evidence="3 5" id="KW-1133">Transmembrane helix</keyword>
<evidence type="ECO:0000256" key="2">
    <source>
        <dbReference type="ARBA" id="ARBA00022692"/>
    </source>
</evidence>
<dbReference type="AlphaFoldDB" id="A0A932HXN3"/>
<evidence type="ECO:0000256" key="5">
    <source>
        <dbReference type="RuleBase" id="RU363041"/>
    </source>
</evidence>
<comment type="similarity">
    <text evidence="5">Belongs to the 4-toluene sulfonate uptake permease (TSUP) (TC 2.A.102) family.</text>
</comment>
<sequence length="286" mass="30607">MLAYVFEFWWMLPIAFCVCLMATSSSVEGAVFFAPIFILVFPRLAGIEIIPIEAVFLALATEIFGFGSALMGYLRRGLVDASIAAKVLSVSVPVGIGFGFLAHSVPGGLIMGGLGMLMLALSAMMSRSFSVGETPAARVEEGHGPPTRVDVFGRRYWYSYEHGLFGAAWSVVGGIFVGLTGIGIGELATTSLVIRHRLPVRVAIGTGILIVFATVLPATLVHAYVFSSSEMNVHWNILFMTIPAVACGGQVSPFINNRVDGNKMKTFLAGVFVIVGGLLLWRSLRP</sequence>
<keyword evidence="2 5" id="KW-0812">Transmembrane</keyword>
<dbReference type="EMBL" id="JACPUR010000017">
    <property type="protein sequence ID" value="MBI3127486.1"/>
    <property type="molecule type" value="Genomic_DNA"/>
</dbReference>
<feature type="transmembrane region" description="Helical" evidence="5">
    <location>
        <begin position="204"/>
        <end position="225"/>
    </location>
</feature>
<dbReference type="PANTHER" id="PTHR43701:SF2">
    <property type="entry name" value="MEMBRANE TRANSPORTER PROTEIN YJNA-RELATED"/>
    <property type="match status" value="1"/>
</dbReference>
<feature type="transmembrane region" description="Helical" evidence="5">
    <location>
        <begin position="12"/>
        <end position="42"/>
    </location>
</feature>
<evidence type="ECO:0000256" key="1">
    <source>
        <dbReference type="ARBA" id="ARBA00004141"/>
    </source>
</evidence>
<dbReference type="InterPro" id="IPR002781">
    <property type="entry name" value="TM_pro_TauE-like"/>
</dbReference>
<gene>
    <name evidence="6" type="ORF">HYZ11_07780</name>
</gene>
<feature type="transmembrane region" description="Helical" evidence="5">
    <location>
        <begin position="94"/>
        <end position="121"/>
    </location>
</feature>
<keyword evidence="4 5" id="KW-0472">Membrane</keyword>
<comment type="subcellular location">
    <subcellularLocation>
        <location evidence="5">Cell membrane</location>
        <topology evidence="5">Multi-pass membrane protein</topology>
    </subcellularLocation>
    <subcellularLocation>
        <location evidence="1">Membrane</location>
        <topology evidence="1">Multi-pass membrane protein</topology>
    </subcellularLocation>
</comment>
<evidence type="ECO:0000313" key="6">
    <source>
        <dbReference type="EMBL" id="MBI3127486.1"/>
    </source>
</evidence>
<dbReference type="PANTHER" id="PTHR43701">
    <property type="entry name" value="MEMBRANE TRANSPORTER PROTEIN MJ0441-RELATED"/>
    <property type="match status" value="1"/>
</dbReference>
<reference evidence="6" key="1">
    <citation type="submission" date="2020-07" db="EMBL/GenBank/DDBJ databases">
        <title>Huge and variable diversity of episymbiotic CPR bacteria and DPANN archaea in groundwater ecosystems.</title>
        <authorList>
            <person name="He C.Y."/>
            <person name="Keren R."/>
            <person name="Whittaker M."/>
            <person name="Farag I.F."/>
            <person name="Doudna J."/>
            <person name="Cate J.H.D."/>
            <person name="Banfield J.F."/>
        </authorList>
    </citation>
    <scope>NUCLEOTIDE SEQUENCE</scope>
    <source>
        <strain evidence="6">NC_groundwater_763_Ag_S-0.2um_68_21</strain>
    </source>
</reference>
<accession>A0A932HXN3</accession>
<comment type="caution">
    <text evidence="6">The sequence shown here is derived from an EMBL/GenBank/DDBJ whole genome shotgun (WGS) entry which is preliminary data.</text>
</comment>
<dbReference type="Pfam" id="PF01925">
    <property type="entry name" value="TauE"/>
    <property type="match status" value="1"/>
</dbReference>
<evidence type="ECO:0000256" key="3">
    <source>
        <dbReference type="ARBA" id="ARBA00022989"/>
    </source>
</evidence>
<dbReference type="Proteomes" id="UP000782312">
    <property type="component" value="Unassembled WGS sequence"/>
</dbReference>
<feature type="transmembrane region" description="Helical" evidence="5">
    <location>
        <begin position="237"/>
        <end position="255"/>
    </location>
</feature>